<evidence type="ECO:0000256" key="2">
    <source>
        <dbReference type="ARBA" id="ARBA00022676"/>
    </source>
</evidence>
<keyword evidence="3" id="KW-0808">Transferase</keyword>
<reference evidence="7 8" key="1">
    <citation type="submission" date="2021-06" db="EMBL/GenBank/DDBJ databases">
        <authorList>
            <person name="Grouzdev D.S."/>
            <person name="Koziaeva V."/>
        </authorList>
    </citation>
    <scope>NUCLEOTIDE SEQUENCE [LARGE SCALE GENOMIC DNA]</scope>
    <source>
        <strain evidence="7 8">22</strain>
    </source>
</reference>
<dbReference type="Proteomes" id="UP000766595">
    <property type="component" value="Unassembled WGS sequence"/>
</dbReference>
<dbReference type="GO" id="GO:0016020">
    <property type="term" value="C:membrane"/>
    <property type="evidence" value="ECO:0007669"/>
    <property type="project" value="UniProtKB-SubCell"/>
</dbReference>
<keyword evidence="5" id="KW-1133">Transmembrane helix</keyword>
<evidence type="ECO:0000256" key="4">
    <source>
        <dbReference type="ARBA" id="ARBA00022692"/>
    </source>
</evidence>
<dbReference type="SUPFAM" id="SSF53448">
    <property type="entry name" value="Nucleotide-diphospho-sugar transferases"/>
    <property type="match status" value="1"/>
</dbReference>
<dbReference type="EMBL" id="JAHHZF010000001">
    <property type="protein sequence ID" value="MBT9288368.1"/>
    <property type="molecule type" value="Genomic_DNA"/>
</dbReference>
<dbReference type="AlphaFoldDB" id="A0A947D170"/>
<dbReference type="GO" id="GO:0005737">
    <property type="term" value="C:cytoplasm"/>
    <property type="evidence" value="ECO:0007669"/>
    <property type="project" value="TreeGrafter"/>
</dbReference>
<dbReference type="PANTHER" id="PTHR21461:SF69">
    <property type="entry name" value="GLYCOSYLTRANSFERASE FAMILY 92 PROTEIN"/>
    <property type="match status" value="1"/>
</dbReference>
<protein>
    <submittedName>
        <fullName evidence="7">Glycosyltransferase family 92 protein</fullName>
    </submittedName>
</protein>
<evidence type="ECO:0000313" key="8">
    <source>
        <dbReference type="Proteomes" id="UP000766595"/>
    </source>
</evidence>
<proteinExistence type="predicted"/>
<dbReference type="RefSeq" id="WP_261967035.1">
    <property type="nucleotide sequence ID" value="NZ_JAHHZF010000001.1"/>
</dbReference>
<sequence>MKEVFCLTAVAIVKDESAYIEEWLAYHILIGFEHFYIFDNGSTDDTAKVLAPYIKYGYVTYIQWPVFPGQYDAYGYAAKIFGVHSQWMAFIDIDEFFVLKQHESMPAFLNTIDADQVLILWRFFGHSGHRTKPNGLVIENYTACDPEISLVAKCIVRPARVHVMFVHNCSTDSGRTVNDAGVPIREDWVVQAGFRSEEFVCLNHYFTKSYEEYEIKIRRGQVDGRNQKTLKPFETWDYAHHDRTLAKWAGKVSDLMAWFRGLPEQPYRYGSLTSIGRVSNCRNFTLLSQEIALECEALVSPPQGIARLIYGTGVQMSASVSSEAACQAADALIDKYLDRIGAECLFRLTEQTVTEIAFSNSQPLSTGIPLVIAAQNADPYIRAAVRRPDWPGYVIAMVLLRVPQTSNMDLFAFGEDPHGEAIRESRGVRVEKGLWFGSYIINTTPLCPDNVRCDPGSVPGTYEIMRMVFAIVR</sequence>
<organism evidence="7 8">
    <name type="scientific">Prosthecodimorpha staleyi</name>
    <dbReference type="NCBI Taxonomy" id="2840188"/>
    <lineage>
        <taxon>Bacteria</taxon>
        <taxon>Pseudomonadati</taxon>
        <taxon>Pseudomonadota</taxon>
        <taxon>Alphaproteobacteria</taxon>
        <taxon>Hyphomicrobiales</taxon>
        <taxon>Ancalomicrobiaceae</taxon>
        <taxon>Prosthecodimorpha</taxon>
    </lineage>
</organism>
<keyword evidence="2" id="KW-0328">Glycosyltransferase</keyword>
<evidence type="ECO:0000256" key="5">
    <source>
        <dbReference type="ARBA" id="ARBA00022989"/>
    </source>
</evidence>
<comment type="subcellular location">
    <subcellularLocation>
        <location evidence="1">Membrane</location>
        <topology evidence="1">Single-pass membrane protein</topology>
    </subcellularLocation>
</comment>
<evidence type="ECO:0000256" key="1">
    <source>
        <dbReference type="ARBA" id="ARBA00004167"/>
    </source>
</evidence>
<evidence type="ECO:0000313" key="7">
    <source>
        <dbReference type="EMBL" id="MBT9288368.1"/>
    </source>
</evidence>
<keyword evidence="8" id="KW-1185">Reference proteome</keyword>
<dbReference type="GO" id="GO:0016757">
    <property type="term" value="F:glycosyltransferase activity"/>
    <property type="evidence" value="ECO:0007669"/>
    <property type="project" value="UniProtKB-KW"/>
</dbReference>
<dbReference type="CDD" id="cd00761">
    <property type="entry name" value="Glyco_tranf_GTA_type"/>
    <property type="match status" value="1"/>
</dbReference>
<dbReference type="PANTHER" id="PTHR21461">
    <property type="entry name" value="GLYCOSYLTRANSFERASE FAMILY 92 PROTEIN"/>
    <property type="match status" value="1"/>
</dbReference>
<keyword evidence="4" id="KW-0812">Transmembrane</keyword>
<evidence type="ECO:0000256" key="6">
    <source>
        <dbReference type="ARBA" id="ARBA00023136"/>
    </source>
</evidence>
<dbReference type="InterPro" id="IPR008166">
    <property type="entry name" value="Glyco_transf_92"/>
</dbReference>
<dbReference type="InterPro" id="IPR029044">
    <property type="entry name" value="Nucleotide-diphossugar_trans"/>
</dbReference>
<keyword evidence="6" id="KW-0472">Membrane</keyword>
<name>A0A947D170_9HYPH</name>
<evidence type="ECO:0000256" key="3">
    <source>
        <dbReference type="ARBA" id="ARBA00022679"/>
    </source>
</evidence>
<accession>A0A947D170</accession>
<gene>
    <name evidence="7" type="ORF">KL771_02830</name>
</gene>
<dbReference type="Pfam" id="PF01697">
    <property type="entry name" value="Glyco_transf_92"/>
    <property type="match status" value="1"/>
</dbReference>
<comment type="caution">
    <text evidence="7">The sequence shown here is derived from an EMBL/GenBank/DDBJ whole genome shotgun (WGS) entry which is preliminary data.</text>
</comment>